<dbReference type="GO" id="GO:0005886">
    <property type="term" value="C:plasma membrane"/>
    <property type="evidence" value="ECO:0007669"/>
    <property type="project" value="TreeGrafter"/>
</dbReference>
<dbReference type="GO" id="GO:0090313">
    <property type="term" value="P:regulation of protein targeting to membrane"/>
    <property type="evidence" value="ECO:0007669"/>
    <property type="project" value="TreeGrafter"/>
</dbReference>
<dbReference type="Pfam" id="PF05170">
    <property type="entry name" value="AsmA"/>
    <property type="match status" value="1"/>
</dbReference>
<name>A0A2P6AR93_9GAMM</name>
<dbReference type="PANTHER" id="PTHR30441:SF4">
    <property type="entry name" value="PROTEIN ASMA"/>
    <property type="match status" value="1"/>
</dbReference>
<dbReference type="EMBL" id="PTQZ01000216">
    <property type="protein sequence ID" value="PQA35538.1"/>
    <property type="molecule type" value="Genomic_DNA"/>
</dbReference>
<evidence type="ECO:0000259" key="1">
    <source>
        <dbReference type="Pfam" id="PF05170"/>
    </source>
</evidence>
<keyword evidence="3" id="KW-1185">Reference proteome</keyword>
<gene>
    <name evidence="2" type="ORF">C5O18_08075</name>
</gene>
<evidence type="ECO:0000313" key="2">
    <source>
        <dbReference type="EMBL" id="PQA35538.1"/>
    </source>
</evidence>
<dbReference type="AlphaFoldDB" id="A0A2P6AR93"/>
<evidence type="ECO:0000313" key="3">
    <source>
        <dbReference type="Proteomes" id="UP000243900"/>
    </source>
</evidence>
<dbReference type="InterPro" id="IPR007844">
    <property type="entry name" value="AsmA"/>
</dbReference>
<accession>A0A2P6AR93</accession>
<organism evidence="2 3">
    <name type="scientific">Amnimonas aquatica</name>
    <dbReference type="NCBI Taxonomy" id="2094561"/>
    <lineage>
        <taxon>Bacteria</taxon>
        <taxon>Pseudomonadati</taxon>
        <taxon>Pseudomonadota</taxon>
        <taxon>Gammaproteobacteria</taxon>
        <taxon>Moraxellales</taxon>
        <taxon>Moraxellaceae</taxon>
        <taxon>Amnimonas</taxon>
    </lineage>
</organism>
<dbReference type="Proteomes" id="UP000243900">
    <property type="component" value="Unassembled WGS sequence"/>
</dbReference>
<protein>
    <recommendedName>
        <fullName evidence="1">AsmA domain-containing protein</fullName>
    </recommendedName>
</protein>
<feature type="domain" description="AsmA" evidence="1">
    <location>
        <begin position="3"/>
        <end position="145"/>
    </location>
</feature>
<proteinExistence type="predicted"/>
<dbReference type="PANTHER" id="PTHR30441">
    <property type="entry name" value="DUF748 DOMAIN-CONTAINING PROTEIN"/>
    <property type="match status" value="1"/>
</dbReference>
<reference evidence="3" key="1">
    <citation type="submission" date="2018-02" db="EMBL/GenBank/DDBJ databases">
        <title>Genome sequencing of Solimonas sp. HR-BB.</title>
        <authorList>
            <person name="Lee Y."/>
            <person name="Jeon C.O."/>
        </authorList>
    </citation>
    <scope>NUCLEOTIDE SEQUENCE [LARGE SCALE GENOMIC DNA]</scope>
    <source>
        <strain evidence="3">HR-E</strain>
    </source>
</reference>
<comment type="caution">
    <text evidence="2">The sequence shown here is derived from an EMBL/GenBank/DDBJ whole genome shotgun (WGS) entry which is preliminary data.</text>
</comment>
<sequence length="155" mass="17053">MIMKRVLLWLGAGLGVVVLSVSAVLAYVVFVLDPNDYKQELADVVKQKTDMDLALKGDLAWQLWPSIGIRLGETSLTDPVLKETLAEVKQAAVSVELLPLLSGRASIDAVLVDGAAVRFVQYADGRTSWDRLLEKLKSPDEEEQSEQVAFDIEKL</sequence>
<feature type="non-terminal residue" evidence="2">
    <location>
        <position position="155"/>
    </location>
</feature>
<dbReference type="InterPro" id="IPR052894">
    <property type="entry name" value="AsmA-related"/>
</dbReference>